<keyword evidence="10 13" id="KW-0503">Monooxygenase</keyword>
<dbReference type="GO" id="GO:0020037">
    <property type="term" value="F:heme binding"/>
    <property type="evidence" value="ECO:0007669"/>
    <property type="project" value="InterPro"/>
</dbReference>
<dbReference type="GO" id="GO:0016020">
    <property type="term" value="C:membrane"/>
    <property type="evidence" value="ECO:0007669"/>
    <property type="project" value="UniProtKB-SubCell"/>
</dbReference>
<evidence type="ECO:0000256" key="7">
    <source>
        <dbReference type="ARBA" id="ARBA00022989"/>
    </source>
</evidence>
<dbReference type="InterPro" id="IPR050665">
    <property type="entry name" value="Cytochrome_P450_Monooxygen"/>
</dbReference>
<evidence type="ECO:0000313" key="16">
    <source>
        <dbReference type="Proteomes" id="UP001428341"/>
    </source>
</evidence>
<evidence type="ECO:0000256" key="14">
    <source>
        <dbReference type="SAM" id="Phobius"/>
    </source>
</evidence>
<protein>
    <recommendedName>
        <fullName evidence="17">Cytochrome P450</fullName>
    </recommendedName>
</protein>
<dbReference type="GO" id="GO:0005506">
    <property type="term" value="F:iron ion binding"/>
    <property type="evidence" value="ECO:0007669"/>
    <property type="project" value="InterPro"/>
</dbReference>
<evidence type="ECO:0000313" key="15">
    <source>
        <dbReference type="EMBL" id="KAK9199284.1"/>
    </source>
</evidence>
<comment type="cofactor">
    <cofactor evidence="1 12">
        <name>heme</name>
        <dbReference type="ChEBI" id="CHEBI:30413"/>
    </cofactor>
</comment>
<keyword evidence="8 13" id="KW-0560">Oxidoreductase</keyword>
<dbReference type="Pfam" id="PF00067">
    <property type="entry name" value="p450"/>
    <property type="match status" value="2"/>
</dbReference>
<dbReference type="InterPro" id="IPR001128">
    <property type="entry name" value="Cyt_P450"/>
</dbReference>
<dbReference type="GO" id="GO:0016705">
    <property type="term" value="F:oxidoreductase activity, acting on paired donors, with incorporation or reduction of molecular oxygen"/>
    <property type="evidence" value="ECO:0007669"/>
    <property type="project" value="InterPro"/>
</dbReference>
<evidence type="ECO:0000256" key="9">
    <source>
        <dbReference type="ARBA" id="ARBA00023004"/>
    </source>
</evidence>
<feature type="transmembrane region" description="Helical" evidence="14">
    <location>
        <begin position="6"/>
        <end position="34"/>
    </location>
</feature>
<evidence type="ECO:0000256" key="11">
    <source>
        <dbReference type="ARBA" id="ARBA00023136"/>
    </source>
</evidence>
<dbReference type="GO" id="GO:0004497">
    <property type="term" value="F:monooxygenase activity"/>
    <property type="evidence" value="ECO:0007669"/>
    <property type="project" value="UniProtKB-KW"/>
</dbReference>
<accession>A0AAP0M5U9</accession>
<dbReference type="InterPro" id="IPR017972">
    <property type="entry name" value="Cyt_P450_CS"/>
</dbReference>
<evidence type="ECO:0000256" key="13">
    <source>
        <dbReference type="RuleBase" id="RU000461"/>
    </source>
</evidence>
<dbReference type="InterPro" id="IPR036396">
    <property type="entry name" value="Cyt_P450_sf"/>
</dbReference>
<keyword evidence="7 14" id="KW-1133">Transmembrane helix</keyword>
<keyword evidence="4 12" id="KW-0349">Heme</keyword>
<evidence type="ECO:0000256" key="8">
    <source>
        <dbReference type="ARBA" id="ARBA00023002"/>
    </source>
</evidence>
<keyword evidence="9 12" id="KW-0408">Iron</keyword>
<evidence type="ECO:0000256" key="6">
    <source>
        <dbReference type="ARBA" id="ARBA00022723"/>
    </source>
</evidence>
<evidence type="ECO:0000256" key="1">
    <source>
        <dbReference type="ARBA" id="ARBA00001971"/>
    </source>
</evidence>
<gene>
    <name evidence="15" type="ORF">WN944_014472</name>
</gene>
<reference evidence="15 16" key="1">
    <citation type="submission" date="2024-05" db="EMBL/GenBank/DDBJ databases">
        <title>Haplotype-resolved chromosome-level genome assembly of Huyou (Citrus changshanensis).</title>
        <authorList>
            <person name="Miao C."/>
            <person name="Chen W."/>
            <person name="Wu Y."/>
            <person name="Wang L."/>
            <person name="Zhao S."/>
            <person name="Grierson D."/>
            <person name="Xu C."/>
            <person name="Chen K."/>
        </authorList>
    </citation>
    <scope>NUCLEOTIDE SEQUENCE [LARGE SCALE GENOMIC DNA]</scope>
    <source>
        <strain evidence="15">01-14</strain>
        <tissue evidence="15">Leaf</tissue>
    </source>
</reference>
<evidence type="ECO:0000256" key="5">
    <source>
        <dbReference type="ARBA" id="ARBA00022692"/>
    </source>
</evidence>
<keyword evidence="6 12" id="KW-0479">Metal-binding</keyword>
<feature type="binding site" description="axial binding residue" evidence="12">
    <location>
        <position position="250"/>
    </location>
    <ligand>
        <name>heme</name>
        <dbReference type="ChEBI" id="CHEBI:30413"/>
    </ligand>
    <ligandPart>
        <name>Fe</name>
        <dbReference type="ChEBI" id="CHEBI:18248"/>
    </ligandPart>
</feature>
<evidence type="ECO:0000256" key="4">
    <source>
        <dbReference type="ARBA" id="ARBA00022617"/>
    </source>
</evidence>
<dbReference type="PANTHER" id="PTHR24282">
    <property type="entry name" value="CYTOCHROME P450 FAMILY MEMBER"/>
    <property type="match status" value="1"/>
</dbReference>
<evidence type="ECO:0000256" key="3">
    <source>
        <dbReference type="ARBA" id="ARBA00010617"/>
    </source>
</evidence>
<dbReference type="PANTHER" id="PTHR24282:SF255">
    <property type="entry name" value="CYTOCHROME P450 72A11-RELATED"/>
    <property type="match status" value="1"/>
</dbReference>
<evidence type="ECO:0008006" key="17">
    <source>
        <dbReference type="Google" id="ProtNLM"/>
    </source>
</evidence>
<evidence type="ECO:0000256" key="12">
    <source>
        <dbReference type="PIRSR" id="PIRSR602403-1"/>
    </source>
</evidence>
<organism evidence="15 16">
    <name type="scientific">Citrus x changshan-huyou</name>
    <dbReference type="NCBI Taxonomy" id="2935761"/>
    <lineage>
        <taxon>Eukaryota</taxon>
        <taxon>Viridiplantae</taxon>
        <taxon>Streptophyta</taxon>
        <taxon>Embryophyta</taxon>
        <taxon>Tracheophyta</taxon>
        <taxon>Spermatophyta</taxon>
        <taxon>Magnoliopsida</taxon>
        <taxon>eudicotyledons</taxon>
        <taxon>Gunneridae</taxon>
        <taxon>Pentapetalae</taxon>
        <taxon>rosids</taxon>
        <taxon>malvids</taxon>
        <taxon>Sapindales</taxon>
        <taxon>Rutaceae</taxon>
        <taxon>Aurantioideae</taxon>
        <taxon>Citrus</taxon>
    </lineage>
</organism>
<dbReference type="Proteomes" id="UP001428341">
    <property type="component" value="Unassembled WGS sequence"/>
</dbReference>
<dbReference type="EMBL" id="JBCGBO010000005">
    <property type="protein sequence ID" value="KAK9199284.1"/>
    <property type="molecule type" value="Genomic_DNA"/>
</dbReference>
<keyword evidence="5 14" id="KW-0812">Transmembrane</keyword>
<keyword evidence="11 14" id="KW-0472">Membrane</keyword>
<comment type="caution">
    <text evidence="15">The sequence shown here is derived from an EMBL/GenBank/DDBJ whole genome shotgun (WGS) entry which is preliminary data.</text>
</comment>
<dbReference type="PROSITE" id="PS00086">
    <property type="entry name" value="CYTOCHROME_P450"/>
    <property type="match status" value="1"/>
</dbReference>
<comment type="similarity">
    <text evidence="3 13">Belongs to the cytochrome P450 family.</text>
</comment>
<dbReference type="InterPro" id="IPR002403">
    <property type="entry name" value="Cyt_P450_E_grp-IV"/>
</dbReference>
<comment type="subcellular location">
    <subcellularLocation>
        <location evidence="2">Membrane</location>
        <topology evidence="2">Single-pass membrane protein</topology>
    </subcellularLocation>
</comment>
<dbReference type="PRINTS" id="PR00465">
    <property type="entry name" value="EP450IV"/>
</dbReference>
<proteinExistence type="inferred from homology"/>
<dbReference type="Gene3D" id="1.10.630.10">
    <property type="entry name" value="Cytochrome P450"/>
    <property type="match status" value="2"/>
</dbReference>
<keyword evidence="16" id="KW-1185">Reference proteome</keyword>
<dbReference type="AlphaFoldDB" id="A0AAP0M5U9"/>
<sequence>MEATLWAVTFSIAFSTAILAVGCAWWMLLNWVWLKPKKLEKFLREQGFSGNSYKVFHGDMKELAQTTKEAKSRPISLSDDIARRILPFHHHIITNFGKNSFIWMGPRPNIHITDPKMIREIFLKHDIFKKLRSPLAKLLATGMVGYDGEQWFKVRKIATPAFHHDKLKVLRLYSPAPLLTRANVKEIKLGEIVIPPGVLLSLPIMLVHHDHEYWGDDAKKFNPDRFSEGVSKASKNQISFFSFGWGPRICLGQNFALLESKLALAMILQKFTFQLSPTYIHAPTCGGANLGSTHWT</sequence>
<dbReference type="SUPFAM" id="SSF48264">
    <property type="entry name" value="Cytochrome P450"/>
    <property type="match status" value="2"/>
</dbReference>
<evidence type="ECO:0000256" key="2">
    <source>
        <dbReference type="ARBA" id="ARBA00004167"/>
    </source>
</evidence>
<evidence type="ECO:0000256" key="10">
    <source>
        <dbReference type="ARBA" id="ARBA00023033"/>
    </source>
</evidence>
<name>A0AAP0M5U9_9ROSI</name>